<evidence type="ECO:0000256" key="2">
    <source>
        <dbReference type="PROSITE-ProRule" id="PRU00335"/>
    </source>
</evidence>
<evidence type="ECO:0000256" key="1">
    <source>
        <dbReference type="ARBA" id="ARBA00023125"/>
    </source>
</evidence>
<dbReference type="Proteomes" id="UP000651852">
    <property type="component" value="Unassembled WGS sequence"/>
</dbReference>
<dbReference type="InterPro" id="IPR001647">
    <property type="entry name" value="HTH_TetR"/>
</dbReference>
<name>A0ABR7AW05_9PSED</name>
<dbReference type="EMBL" id="JACONW010000010">
    <property type="protein sequence ID" value="MBC3948920.1"/>
    <property type="molecule type" value="Genomic_DNA"/>
</dbReference>
<evidence type="ECO:0000259" key="3">
    <source>
        <dbReference type="PROSITE" id="PS50977"/>
    </source>
</evidence>
<feature type="DNA-binding region" description="H-T-H motif" evidence="2">
    <location>
        <begin position="64"/>
        <end position="83"/>
    </location>
</feature>
<evidence type="ECO:0000313" key="4">
    <source>
        <dbReference type="EMBL" id="MBC3948920.1"/>
    </source>
</evidence>
<organism evidence="4 5">
    <name type="scientific">Pseudomonas folii</name>
    <dbReference type="NCBI Taxonomy" id="2762593"/>
    <lineage>
        <taxon>Bacteria</taxon>
        <taxon>Pseudomonadati</taxon>
        <taxon>Pseudomonadota</taxon>
        <taxon>Gammaproteobacteria</taxon>
        <taxon>Pseudomonadales</taxon>
        <taxon>Pseudomonadaceae</taxon>
        <taxon>Pseudomonas</taxon>
    </lineage>
</organism>
<reference evidence="4 5" key="1">
    <citation type="submission" date="2020-08" db="EMBL/GenBank/DDBJ databases">
        <title>Putative novel bacterial strains isolated from necrotic wheat leaf tissues caused by Xanthomonas translucens.</title>
        <authorList>
            <person name="Tambong J.T."/>
        </authorList>
    </citation>
    <scope>NUCLEOTIDE SEQUENCE [LARGE SCALE GENOMIC DNA]</scope>
    <source>
        <strain evidence="4 5">DOAB 1069</strain>
    </source>
</reference>
<evidence type="ECO:0000313" key="5">
    <source>
        <dbReference type="Proteomes" id="UP000651852"/>
    </source>
</evidence>
<feature type="domain" description="HTH tetR-type" evidence="3">
    <location>
        <begin position="41"/>
        <end position="101"/>
    </location>
</feature>
<dbReference type="SUPFAM" id="SSF46689">
    <property type="entry name" value="Homeodomain-like"/>
    <property type="match status" value="1"/>
</dbReference>
<dbReference type="PANTHER" id="PTHR30055:SF223">
    <property type="entry name" value="HTH-TYPE TRANSCRIPTIONAL REGULATOR UIDR"/>
    <property type="match status" value="1"/>
</dbReference>
<dbReference type="InterPro" id="IPR050109">
    <property type="entry name" value="HTH-type_TetR-like_transc_reg"/>
</dbReference>
<sequence>MIADGCSQLYTFRTLKLSYLWYISVSSQPKDAKPRQRMSREGRLSQLLEVAWQIVREEGTESLTLGHLAQIAGVTKPVVYDHFPTRPLLLAKLYADFDVRQTARLDEALRNSDSTVQARARVIADSYVDCVLLQGREIPGVIAALSSSPELEKIKRDYELIFMGKCRAALGSHSKPSQISNAQLRAMLGAADALSNAAAVDEISADEAKSELYEIILAMTERAHYVRTQ</sequence>
<protein>
    <submittedName>
        <fullName evidence="4">TetR/AcrR family transcriptional regulator</fullName>
    </submittedName>
</protein>
<dbReference type="Pfam" id="PF00440">
    <property type="entry name" value="TetR_N"/>
    <property type="match status" value="1"/>
</dbReference>
<dbReference type="Gene3D" id="1.10.357.10">
    <property type="entry name" value="Tetracycline Repressor, domain 2"/>
    <property type="match status" value="1"/>
</dbReference>
<comment type="caution">
    <text evidence="4">The sequence shown here is derived from an EMBL/GenBank/DDBJ whole genome shotgun (WGS) entry which is preliminary data.</text>
</comment>
<dbReference type="PROSITE" id="PS50977">
    <property type="entry name" value="HTH_TETR_2"/>
    <property type="match status" value="1"/>
</dbReference>
<keyword evidence="1 2" id="KW-0238">DNA-binding</keyword>
<dbReference type="PANTHER" id="PTHR30055">
    <property type="entry name" value="HTH-TYPE TRANSCRIPTIONAL REGULATOR RUTR"/>
    <property type="match status" value="1"/>
</dbReference>
<dbReference type="PRINTS" id="PR00455">
    <property type="entry name" value="HTHTETR"/>
</dbReference>
<dbReference type="InterPro" id="IPR009057">
    <property type="entry name" value="Homeodomain-like_sf"/>
</dbReference>
<proteinExistence type="predicted"/>
<keyword evidence="5" id="KW-1185">Reference proteome</keyword>
<gene>
    <name evidence="4" type="ORF">H8S59_03970</name>
</gene>
<accession>A0ABR7AW05</accession>